<organism evidence="2 3">
    <name type="scientific">Eubacterium maltosivorans</name>
    <dbReference type="NCBI Taxonomy" id="2041044"/>
    <lineage>
        <taxon>Bacteria</taxon>
        <taxon>Bacillati</taxon>
        <taxon>Bacillota</taxon>
        <taxon>Clostridia</taxon>
        <taxon>Eubacteriales</taxon>
        <taxon>Eubacteriaceae</taxon>
        <taxon>Eubacterium</taxon>
    </lineage>
</organism>
<evidence type="ECO:0000313" key="2">
    <source>
        <dbReference type="EMBL" id="QCT71979.1"/>
    </source>
</evidence>
<proteinExistence type="predicted"/>
<evidence type="ECO:0000313" key="3">
    <source>
        <dbReference type="Proteomes" id="UP000218387"/>
    </source>
</evidence>
<dbReference type="SMART" id="SM00260">
    <property type="entry name" value="CheW"/>
    <property type="match status" value="1"/>
</dbReference>
<dbReference type="Gene3D" id="2.30.30.40">
    <property type="entry name" value="SH3 Domains"/>
    <property type="match status" value="1"/>
</dbReference>
<accession>A0A4P9C8V4</accession>
<dbReference type="EMBL" id="CP029487">
    <property type="protein sequence ID" value="QCT71979.1"/>
    <property type="molecule type" value="Genomic_DNA"/>
</dbReference>
<sequence>MPPEGKERAMKDQNKKEILCFESSGKTYAAEFENIVEICFDTRLHSIPCQPSYFCGVYHYKGMVVPVVQLEEEKIPESRSPVLLILRSGVYQFGIALLKEPYIQAVDEAERTADAARRLSASRPREKAIYTHKDKIILLLDMEKTAENLVACP</sequence>
<keyword evidence="3" id="KW-1185">Reference proteome</keyword>
<evidence type="ECO:0000259" key="1">
    <source>
        <dbReference type="PROSITE" id="PS50851"/>
    </source>
</evidence>
<dbReference type="Gene3D" id="2.40.50.180">
    <property type="entry name" value="CheA-289, Domain 4"/>
    <property type="match status" value="1"/>
</dbReference>
<dbReference type="Proteomes" id="UP000218387">
    <property type="component" value="Chromosome"/>
</dbReference>
<reference evidence="2 3" key="1">
    <citation type="submission" date="2018-05" db="EMBL/GenBank/DDBJ databases">
        <title>Genome comparison of Eubacterium sp.</title>
        <authorList>
            <person name="Feng Y."/>
            <person name="Sanchez-Andrea I."/>
            <person name="Stams A.J.M."/>
            <person name="De Vos W.M."/>
        </authorList>
    </citation>
    <scope>NUCLEOTIDE SEQUENCE [LARGE SCALE GENOMIC DNA]</scope>
    <source>
        <strain evidence="2 3">YI</strain>
    </source>
</reference>
<dbReference type="Pfam" id="PF01584">
    <property type="entry name" value="CheW"/>
    <property type="match status" value="1"/>
</dbReference>
<dbReference type="PROSITE" id="PS50851">
    <property type="entry name" value="CHEW"/>
    <property type="match status" value="1"/>
</dbReference>
<dbReference type="InterPro" id="IPR036061">
    <property type="entry name" value="CheW-like_dom_sf"/>
</dbReference>
<feature type="domain" description="CheW-like" evidence="1">
    <location>
        <begin position="15"/>
        <end position="151"/>
    </location>
</feature>
<name>A0A4P9C8V4_EUBML</name>
<dbReference type="GO" id="GO:0007165">
    <property type="term" value="P:signal transduction"/>
    <property type="evidence" value="ECO:0007669"/>
    <property type="project" value="InterPro"/>
</dbReference>
<dbReference type="KEGG" id="emt:CPZ25_011800"/>
<dbReference type="GO" id="GO:0006935">
    <property type="term" value="P:chemotaxis"/>
    <property type="evidence" value="ECO:0007669"/>
    <property type="project" value="InterPro"/>
</dbReference>
<dbReference type="AlphaFoldDB" id="A0A4P9C8V4"/>
<protein>
    <submittedName>
        <fullName evidence="2">Chemotaxis protein CheW</fullName>
    </submittedName>
</protein>
<dbReference type="InterPro" id="IPR002545">
    <property type="entry name" value="CheW-lke_dom"/>
</dbReference>
<dbReference type="SUPFAM" id="SSF50341">
    <property type="entry name" value="CheW-like"/>
    <property type="match status" value="1"/>
</dbReference>
<gene>
    <name evidence="2" type="ORF">CPZ25_011800</name>
</gene>